<protein>
    <recommendedName>
        <fullName evidence="3">Phage protein</fullName>
    </recommendedName>
</protein>
<organism evidence="1 2">
    <name type="scientific">Acrocarpospora phusangensis</name>
    <dbReference type="NCBI Taxonomy" id="1070424"/>
    <lineage>
        <taxon>Bacteria</taxon>
        <taxon>Bacillati</taxon>
        <taxon>Actinomycetota</taxon>
        <taxon>Actinomycetes</taxon>
        <taxon>Streptosporangiales</taxon>
        <taxon>Streptosporangiaceae</taxon>
        <taxon>Acrocarpospora</taxon>
    </lineage>
</organism>
<dbReference type="AlphaFoldDB" id="A0A919UR45"/>
<dbReference type="RefSeq" id="WP_204044263.1">
    <property type="nucleotide sequence ID" value="NZ_BOOA01000059.1"/>
</dbReference>
<keyword evidence="2" id="KW-1185">Reference proteome</keyword>
<accession>A0A919UR45</accession>
<dbReference type="EMBL" id="BOOA01000059">
    <property type="protein sequence ID" value="GIH27617.1"/>
    <property type="molecule type" value="Genomic_DNA"/>
</dbReference>
<dbReference type="Proteomes" id="UP000640052">
    <property type="component" value="Unassembled WGS sequence"/>
</dbReference>
<evidence type="ECO:0000313" key="2">
    <source>
        <dbReference type="Proteomes" id="UP000640052"/>
    </source>
</evidence>
<dbReference type="Gene3D" id="1.10.3230.30">
    <property type="entry name" value="Phage gp6-like head-tail connector protein"/>
    <property type="match status" value="1"/>
</dbReference>
<evidence type="ECO:0008006" key="3">
    <source>
        <dbReference type="Google" id="ProtNLM"/>
    </source>
</evidence>
<proteinExistence type="predicted"/>
<comment type="caution">
    <text evidence="1">The sequence shown here is derived from an EMBL/GenBank/DDBJ whole genome shotgun (WGS) entry which is preliminary data.</text>
</comment>
<evidence type="ECO:0000313" key="1">
    <source>
        <dbReference type="EMBL" id="GIH27617.1"/>
    </source>
</evidence>
<name>A0A919UR45_9ACTN</name>
<reference evidence="1" key="1">
    <citation type="submission" date="2021-01" db="EMBL/GenBank/DDBJ databases">
        <title>Whole genome shotgun sequence of Acrocarpospora phusangensis NBRC 108782.</title>
        <authorList>
            <person name="Komaki H."/>
            <person name="Tamura T."/>
        </authorList>
    </citation>
    <scope>NUCLEOTIDE SEQUENCE</scope>
    <source>
        <strain evidence="1">NBRC 108782</strain>
    </source>
</reference>
<sequence length="203" mass="22602">MALGDTYATVDDLKAYLSVTKDQNLDLFQEALQTASREVERHCDRQFNRVESASARVFWPKGCKVVTIDDFHSTEDFLIKTDLNASGSFNVTWPSTGYQLEPLNGVVDGEIGWPYFRIRALGKNAFPVFSDRASLQITAKWGWSTVPAPVKRATLVIASETFKLKDAPFGVSGYGEYGPVRIKNSPVAMRMLAPYRLNAVRVG</sequence>
<gene>
    <name evidence="1" type="ORF">Aph01nite_59270</name>
</gene>